<proteinExistence type="predicted"/>
<dbReference type="PANTHER" id="PTHR38590">
    <property type="entry name" value="BLL0828 PROTEIN"/>
    <property type="match status" value="1"/>
</dbReference>
<evidence type="ECO:0000313" key="3">
    <source>
        <dbReference type="Proteomes" id="UP000034516"/>
    </source>
</evidence>
<dbReference type="Pfam" id="PF04480">
    <property type="entry name" value="DUF559"/>
    <property type="match status" value="1"/>
</dbReference>
<dbReference type="AlphaFoldDB" id="A0A0G0YT70"/>
<dbReference type="SUPFAM" id="SSF52980">
    <property type="entry name" value="Restriction endonuclease-like"/>
    <property type="match status" value="1"/>
</dbReference>
<dbReference type="InterPro" id="IPR011335">
    <property type="entry name" value="Restrct_endonuc-II-like"/>
</dbReference>
<feature type="domain" description="DUF559" evidence="1">
    <location>
        <begin position="12"/>
        <end position="115"/>
    </location>
</feature>
<organism evidence="2 3">
    <name type="scientific">Candidatus Kuenenbacteria bacterium GW2011_GWA2_42_15</name>
    <dbReference type="NCBI Taxonomy" id="1618677"/>
    <lineage>
        <taxon>Bacteria</taxon>
        <taxon>Candidatus Kueneniibacteriota</taxon>
    </lineage>
</organism>
<accession>A0A0G0YT70</accession>
<evidence type="ECO:0000259" key="1">
    <source>
        <dbReference type="Pfam" id="PF04480"/>
    </source>
</evidence>
<sequence length="116" mass="13930">MRLIHNLRKYKPLRRKLRNQSTEEEVILWCYLKNSQLGHKFRRQVGFSKYIVDFYCPGKKLVLELDGSQHLEDNSDYDKKRTAYLNNLGLKVIRIWNNDIRDNLAGVLEEIKHQLE</sequence>
<dbReference type="InterPro" id="IPR047216">
    <property type="entry name" value="Endonuclease_DUF559_bact"/>
</dbReference>
<gene>
    <name evidence="2" type="ORF">UV02_C0054G0003</name>
</gene>
<protein>
    <recommendedName>
        <fullName evidence="1">DUF559 domain-containing protein</fullName>
    </recommendedName>
</protein>
<dbReference type="PANTHER" id="PTHR38590:SF1">
    <property type="entry name" value="BLL0828 PROTEIN"/>
    <property type="match status" value="1"/>
</dbReference>
<dbReference type="Proteomes" id="UP000034516">
    <property type="component" value="Unassembled WGS sequence"/>
</dbReference>
<reference evidence="2 3" key="1">
    <citation type="journal article" date="2015" name="Nature">
        <title>rRNA introns, odd ribosomes, and small enigmatic genomes across a large radiation of phyla.</title>
        <authorList>
            <person name="Brown C.T."/>
            <person name="Hug L.A."/>
            <person name="Thomas B.C."/>
            <person name="Sharon I."/>
            <person name="Castelle C.J."/>
            <person name="Singh A."/>
            <person name="Wilkins M.J."/>
            <person name="Williams K.H."/>
            <person name="Banfield J.F."/>
        </authorList>
    </citation>
    <scope>NUCLEOTIDE SEQUENCE [LARGE SCALE GENOMIC DNA]</scope>
</reference>
<evidence type="ECO:0000313" key="2">
    <source>
        <dbReference type="EMBL" id="KKS39835.1"/>
    </source>
</evidence>
<dbReference type="EMBL" id="LCCW01000054">
    <property type="protein sequence ID" value="KKS39835.1"/>
    <property type="molecule type" value="Genomic_DNA"/>
</dbReference>
<dbReference type="InterPro" id="IPR007569">
    <property type="entry name" value="DUF559"/>
</dbReference>
<dbReference type="CDD" id="cd01038">
    <property type="entry name" value="Endonuclease_DUF559"/>
    <property type="match status" value="1"/>
</dbReference>
<comment type="caution">
    <text evidence="2">The sequence shown here is derived from an EMBL/GenBank/DDBJ whole genome shotgun (WGS) entry which is preliminary data.</text>
</comment>
<name>A0A0G0YT70_9BACT</name>
<dbReference type="Gene3D" id="3.40.960.10">
    <property type="entry name" value="VSR Endonuclease"/>
    <property type="match status" value="1"/>
</dbReference>